<dbReference type="InterPro" id="IPR030383">
    <property type="entry name" value="G_VLIG_dom"/>
</dbReference>
<protein>
    <recommendedName>
        <fullName evidence="3">VLIG-type G domain-containing protein</fullName>
    </recommendedName>
</protein>
<dbReference type="InterPro" id="IPR052986">
    <property type="entry name" value="VLIG_GTPase"/>
</dbReference>
<dbReference type="Pfam" id="PF25496">
    <property type="entry name" value="URGCP"/>
    <property type="match status" value="1"/>
</dbReference>
<gene>
    <name evidence="4" type="ORF">ACJMK2_018359</name>
</gene>
<feature type="region of interest" description="Disordered" evidence="2">
    <location>
        <begin position="90"/>
        <end position="111"/>
    </location>
</feature>
<organism evidence="4 5">
    <name type="scientific">Sinanodonta woodiana</name>
    <name type="common">Chinese pond mussel</name>
    <name type="synonym">Anodonta woodiana</name>
    <dbReference type="NCBI Taxonomy" id="1069815"/>
    <lineage>
        <taxon>Eukaryota</taxon>
        <taxon>Metazoa</taxon>
        <taxon>Spiralia</taxon>
        <taxon>Lophotrochozoa</taxon>
        <taxon>Mollusca</taxon>
        <taxon>Bivalvia</taxon>
        <taxon>Autobranchia</taxon>
        <taxon>Heteroconchia</taxon>
        <taxon>Palaeoheterodonta</taxon>
        <taxon>Unionida</taxon>
        <taxon>Unionoidea</taxon>
        <taxon>Unionidae</taxon>
        <taxon>Unioninae</taxon>
        <taxon>Sinanodonta</taxon>
    </lineage>
</organism>
<dbReference type="Proteomes" id="UP001634394">
    <property type="component" value="Unassembled WGS sequence"/>
</dbReference>
<proteinExistence type="inferred from homology"/>
<reference evidence="4 5" key="1">
    <citation type="submission" date="2024-11" db="EMBL/GenBank/DDBJ databases">
        <title>Chromosome-level genome assembly of the freshwater bivalve Anodonta woodiana.</title>
        <authorList>
            <person name="Chen X."/>
        </authorList>
    </citation>
    <scope>NUCLEOTIDE SEQUENCE [LARGE SCALE GENOMIC DNA]</scope>
    <source>
        <strain evidence="4">MN2024</strain>
        <tissue evidence="4">Gills</tissue>
    </source>
</reference>
<accession>A0ABD3UG93</accession>
<evidence type="ECO:0000256" key="1">
    <source>
        <dbReference type="ARBA" id="ARBA00006828"/>
    </source>
</evidence>
<sequence>MIVIFLSLILGVLVFITFIRFRRGVESSEYKQQINCTETTDINDLALKEKCNSQWNRNQKCSIKQNILLKQKFPDHDKHEGLIYITRKEQDDDQSQYDTNIPRNQNNIGNKKPSEEEIHVNLPVHERKWVTENAKKIRDGAAIRQSADLDCSATDNRLLQVLKVLNLTDKYPGRLSRDDMYQITECSLSDELPKCQDELASYFMHTIVRNDYRARECQILRRKDKDSCTFRTDRKYSFRQKINKRAVEKSELDVSPMDIVIAVFLCCDELCKQDLVSHMWSCRLAIPLVIQEQAPPVLPSCFLWPLQNLVMKWEIQQDGNICVREGRLVKEFFSSVAFIRVGNIGLSKSALINSVISVTEKTHSIFFHRDSPGSTKHRYLVDGMIDISWYFPTPKSEGKISNHFKDAVAFINLHGDAYQFQSHLPVLSKLANIITVLTTVEYLDRCRHVMQPCLDKGNTVIVILTDKEIQEDDEAIIDNFMDNLRATDNQIEYLDVVDKQRAELVQETRSLLIKLVEGKYVCLEKACISDMNIRVDVKTDVFLKTKTNALAISTLLRKTPYKDRKALFTPLQGDLWIKWAAADKERLRTTLKQTNENLHMYVSERVNTMKRCRAKQLEILKRRDTISLVDMFLTSVSIKNERKLFLRWLKFEIDDFSREELNQVYETYHTSMQEFITAGKAGIEKLKLGLENIEDELALRTFGLEHIMREIGQIHETLHVDRFQQFLLKHNLPEIAAEILLDGFPLEIFDGSVNSVPIQWVTDVLRNLDTILEKKLQRSVRMKVITAVGIHSSFKSIMLNVLFGCQNAVSAGRRTRGVFCQLIKIEEKYSKTLRIDYVLAVDTEGLQVPHHSGSEHIISHEIELFTFVIGLGDLTILNVTGTSTTYLDDLLPLSVHACLKMKMTTNVRPKCIIVHQNVNKEEKVTLVQKIRLLEDTLDKMTKLACKAEKTNLKSFKDIIEFDASEDVYYLPALVEESQPMAPMNTRYSEELNLLKRDLVKKTFGKSSNTLSSFINHLQKLWAAIRRDDFVVLFRNAIETEVRSKLEEYWCETNWKLRQSINNITSTGYIMLQNTENINDLNRIVKTLQFKVRETIANARIRQREEFSDFISEAGTWFRETMMKWSSSMDKRFDDLSNELHSEIIEKCREFKRDQRRKFSLTDAKLRYKVTLTRNIKQLVQSVKISEFRTITDDEKFKLFDGQWIVWKSNILEEATISSVPKSIENDAYDALYRGFPAGTDALKHWIQIKSLSRYDLNDFKWEIMLTNVQCWKAKIGLAPKKQINDLTKSLVRRVKATLEYREGFRRPYSQQDIEQVVQDIKDHFQENRKLIRLKPSKEVYLAVLVCGHATKHLQRIHEKCEIQNNLGNLLEKEKIHYLRIFTSLCNNDETVNLLAVHCREILRKGILHRISNILPDMIETDLRRGLLIPTTKTMAIYDLMIQLARDASYEKFELFIRDPLRSVTEYICTRIEIYVKQKGKPLQEKFFITFNAIKNSLYQALQKSFVTGSSDFEIWLKTFCSETRECIILENIEILHELGEDRTFDLKIFFERLTHCLKSALEQIQSEMCSYLEENHELIKNEVMKRILKYIIGCTNSCPFCGAICMIAHAGHNGEHYTNLHRPQGCNGGHYEGTNVLITSTCPESVSSSELQFVYYKNGVKKSCYYENYKTVYPEWKITADAAGDETSFWNFFFAEYAEQIAADGLNVPVIPLCWKELDCKSEIKKLEEKLKK</sequence>
<feature type="compositionally biased region" description="Polar residues" evidence="2">
    <location>
        <begin position="96"/>
        <end position="109"/>
    </location>
</feature>
<comment type="caution">
    <text evidence="4">The sequence shown here is derived from an EMBL/GenBank/DDBJ whole genome shotgun (WGS) entry which is preliminary data.</text>
</comment>
<dbReference type="InterPro" id="IPR027417">
    <property type="entry name" value="P-loop_NTPase"/>
</dbReference>
<feature type="domain" description="VLIG-type G" evidence="3">
    <location>
        <begin position="779"/>
        <end position="1025"/>
    </location>
</feature>
<dbReference type="InterPro" id="IPR057365">
    <property type="entry name" value="URGCP"/>
</dbReference>
<dbReference type="EMBL" id="JBJQND010000016">
    <property type="protein sequence ID" value="KAL3847453.1"/>
    <property type="molecule type" value="Genomic_DNA"/>
</dbReference>
<keyword evidence="5" id="KW-1185">Reference proteome</keyword>
<dbReference type="SUPFAM" id="SSF52540">
    <property type="entry name" value="P-loop containing nucleoside triphosphate hydrolases"/>
    <property type="match status" value="1"/>
</dbReference>
<dbReference type="Pfam" id="PF25683">
    <property type="entry name" value="URGCP_GTPase"/>
    <property type="match status" value="1"/>
</dbReference>
<evidence type="ECO:0000313" key="5">
    <source>
        <dbReference type="Proteomes" id="UP001634394"/>
    </source>
</evidence>
<name>A0ABD3UG93_SINWO</name>
<dbReference type="Gene3D" id="3.40.50.300">
    <property type="entry name" value="P-loop containing nucleotide triphosphate hydrolases"/>
    <property type="match status" value="1"/>
</dbReference>
<dbReference type="PROSITE" id="PS51717">
    <property type="entry name" value="G_VLIG"/>
    <property type="match status" value="1"/>
</dbReference>
<dbReference type="PANTHER" id="PTHR14819">
    <property type="entry name" value="GTP-BINDING"/>
    <property type="match status" value="1"/>
</dbReference>
<evidence type="ECO:0000259" key="3">
    <source>
        <dbReference type="PROSITE" id="PS51717"/>
    </source>
</evidence>
<comment type="similarity">
    <text evidence="1">Belongs to the TRAFAC class dynamin-like GTPase superfamily. Very large inducible GTPase (VLIG) family.</text>
</comment>
<dbReference type="PANTHER" id="PTHR14819:SF25">
    <property type="entry name" value="CHROMOSOME UNDETERMINED SCAFFOLD_52, WHOLE GENOME SHOTGUN SEQUENCE"/>
    <property type="match status" value="1"/>
</dbReference>
<evidence type="ECO:0000256" key="2">
    <source>
        <dbReference type="SAM" id="MobiDB-lite"/>
    </source>
</evidence>
<evidence type="ECO:0000313" key="4">
    <source>
        <dbReference type="EMBL" id="KAL3847453.1"/>
    </source>
</evidence>